<dbReference type="InterPro" id="IPR016039">
    <property type="entry name" value="Thiolase-like"/>
</dbReference>
<dbReference type="STRING" id="308745.A0A0F8V518"/>
<dbReference type="GO" id="GO:0006084">
    <property type="term" value="P:acetyl-CoA metabolic process"/>
    <property type="evidence" value="ECO:0007669"/>
    <property type="project" value="InterPro"/>
</dbReference>
<dbReference type="AlphaFoldDB" id="A0A0F8V518"/>
<evidence type="ECO:0000313" key="4">
    <source>
        <dbReference type="Proteomes" id="UP000034291"/>
    </source>
</evidence>
<organism evidence="3 4">
    <name type="scientific">Aspergillus rambellii</name>
    <dbReference type="NCBI Taxonomy" id="308745"/>
    <lineage>
        <taxon>Eukaryota</taxon>
        <taxon>Fungi</taxon>
        <taxon>Dikarya</taxon>
        <taxon>Ascomycota</taxon>
        <taxon>Pezizomycotina</taxon>
        <taxon>Eurotiomycetes</taxon>
        <taxon>Eurotiomycetidae</taxon>
        <taxon>Eurotiales</taxon>
        <taxon>Aspergillaceae</taxon>
        <taxon>Aspergillus</taxon>
        <taxon>Aspergillus subgen. Nidulantes</taxon>
    </lineage>
</organism>
<dbReference type="GO" id="GO:0010142">
    <property type="term" value="P:farnesyl diphosphate biosynthetic process, mevalonate pathway"/>
    <property type="evidence" value="ECO:0007669"/>
    <property type="project" value="InterPro"/>
</dbReference>
<dbReference type="InterPro" id="IPR013746">
    <property type="entry name" value="HMG_CoA_synt_C_dom"/>
</dbReference>
<protein>
    <submittedName>
        <fullName evidence="3">Hydroxymethylglutaryl-CoA synthase</fullName>
    </submittedName>
</protein>
<comment type="caution">
    <text evidence="3">The sequence shown here is derived from an EMBL/GenBank/DDBJ whole genome shotgun (WGS) entry which is preliminary data.</text>
</comment>
<evidence type="ECO:0000259" key="2">
    <source>
        <dbReference type="Pfam" id="PF08540"/>
    </source>
</evidence>
<evidence type="ECO:0000256" key="1">
    <source>
        <dbReference type="ARBA" id="ARBA00022679"/>
    </source>
</evidence>
<reference evidence="3 4" key="1">
    <citation type="submission" date="2015-02" db="EMBL/GenBank/DDBJ databases">
        <title>Draft Genome Sequences of Two Closely-Related Aflatoxigenic Aspergillus Species Obtained from the Cote d'Ivoire.</title>
        <authorList>
            <person name="Moore G.G."/>
            <person name="Beltz S.B."/>
            <person name="Mack B.M."/>
        </authorList>
    </citation>
    <scope>NUCLEOTIDE SEQUENCE [LARGE SCALE GENOMIC DNA]</scope>
    <source>
        <strain evidence="3 4">SRRC1468</strain>
    </source>
</reference>
<dbReference type="Gene3D" id="3.40.47.10">
    <property type="match status" value="1"/>
</dbReference>
<accession>A0A0F8V518</accession>
<dbReference type="PANTHER" id="PTHR43323:SF2">
    <property type="entry name" value="HYDROXYMETHYLGLUTARYL-COA SYNTHASE"/>
    <property type="match status" value="1"/>
</dbReference>
<dbReference type="GO" id="GO:0006696">
    <property type="term" value="P:ergosterol biosynthetic process"/>
    <property type="evidence" value="ECO:0007669"/>
    <property type="project" value="TreeGrafter"/>
</dbReference>
<sequence length="60" mass="6818">MKQRYIATPAEYEEACALRLKAYGSKSYTPVGDVTSLAPGTYYLESIDEVYRRTYAIKSQ</sequence>
<keyword evidence="4" id="KW-1185">Reference proteome</keyword>
<keyword evidence="1" id="KW-0808">Transferase</keyword>
<dbReference type="Proteomes" id="UP000034291">
    <property type="component" value="Unassembled WGS sequence"/>
</dbReference>
<dbReference type="GO" id="GO:0004421">
    <property type="term" value="F:hydroxymethylglutaryl-CoA synthase activity"/>
    <property type="evidence" value="ECO:0007669"/>
    <property type="project" value="InterPro"/>
</dbReference>
<dbReference type="EMBL" id="JZBS01002575">
    <property type="protein sequence ID" value="KKK18086.1"/>
    <property type="molecule type" value="Genomic_DNA"/>
</dbReference>
<name>A0A0F8V518_9EURO</name>
<dbReference type="PANTHER" id="PTHR43323">
    <property type="entry name" value="3-HYDROXY-3-METHYLGLUTARYL COENZYME A SYNTHASE"/>
    <property type="match status" value="1"/>
</dbReference>
<evidence type="ECO:0000313" key="3">
    <source>
        <dbReference type="EMBL" id="KKK18086.1"/>
    </source>
</evidence>
<dbReference type="SUPFAM" id="SSF53901">
    <property type="entry name" value="Thiolase-like"/>
    <property type="match status" value="1"/>
</dbReference>
<gene>
    <name evidence="3" type="ORF">ARAM_005790</name>
</gene>
<proteinExistence type="predicted"/>
<feature type="domain" description="Hydroxymethylglutaryl-coenzyme A synthase C-terminal" evidence="2">
    <location>
        <begin position="2"/>
        <end position="58"/>
    </location>
</feature>
<dbReference type="Pfam" id="PF08540">
    <property type="entry name" value="HMG_CoA_synt_C"/>
    <property type="match status" value="1"/>
</dbReference>